<organism evidence="2 3">
    <name type="scientific">Mycena metata</name>
    <dbReference type="NCBI Taxonomy" id="1033252"/>
    <lineage>
        <taxon>Eukaryota</taxon>
        <taxon>Fungi</taxon>
        <taxon>Dikarya</taxon>
        <taxon>Basidiomycota</taxon>
        <taxon>Agaricomycotina</taxon>
        <taxon>Agaricomycetes</taxon>
        <taxon>Agaricomycetidae</taxon>
        <taxon>Agaricales</taxon>
        <taxon>Marasmiineae</taxon>
        <taxon>Mycenaceae</taxon>
        <taxon>Mycena</taxon>
    </lineage>
</organism>
<dbReference type="Gene3D" id="2.60.120.10">
    <property type="entry name" value="Jelly Rolls"/>
    <property type="match status" value="1"/>
</dbReference>
<feature type="chain" id="PRO_5041919866" evidence="1">
    <location>
        <begin position="18"/>
        <end position="139"/>
    </location>
</feature>
<comment type="caution">
    <text evidence="2">The sequence shown here is derived from an EMBL/GenBank/DDBJ whole genome shotgun (WGS) entry which is preliminary data.</text>
</comment>
<dbReference type="InterPro" id="IPR014710">
    <property type="entry name" value="RmlC-like_jellyroll"/>
</dbReference>
<keyword evidence="1" id="KW-0732">Signal</keyword>
<accession>A0AAD7JQN7</accession>
<proteinExistence type="predicted"/>
<evidence type="ECO:0000256" key="1">
    <source>
        <dbReference type="SAM" id="SignalP"/>
    </source>
</evidence>
<dbReference type="AlphaFoldDB" id="A0AAD7JQN7"/>
<dbReference type="Proteomes" id="UP001215598">
    <property type="component" value="Unassembled WGS sequence"/>
</dbReference>
<keyword evidence="3" id="KW-1185">Reference proteome</keyword>
<evidence type="ECO:0000313" key="2">
    <source>
        <dbReference type="EMBL" id="KAJ7769426.1"/>
    </source>
</evidence>
<reference evidence="2" key="1">
    <citation type="submission" date="2023-03" db="EMBL/GenBank/DDBJ databases">
        <title>Massive genome expansion in bonnet fungi (Mycena s.s.) driven by repeated elements and novel gene families across ecological guilds.</title>
        <authorList>
            <consortium name="Lawrence Berkeley National Laboratory"/>
            <person name="Harder C.B."/>
            <person name="Miyauchi S."/>
            <person name="Viragh M."/>
            <person name="Kuo A."/>
            <person name="Thoen E."/>
            <person name="Andreopoulos B."/>
            <person name="Lu D."/>
            <person name="Skrede I."/>
            <person name="Drula E."/>
            <person name="Henrissat B."/>
            <person name="Morin E."/>
            <person name="Kohler A."/>
            <person name="Barry K."/>
            <person name="LaButti K."/>
            <person name="Morin E."/>
            <person name="Salamov A."/>
            <person name="Lipzen A."/>
            <person name="Mereny Z."/>
            <person name="Hegedus B."/>
            <person name="Baldrian P."/>
            <person name="Stursova M."/>
            <person name="Weitz H."/>
            <person name="Taylor A."/>
            <person name="Grigoriev I.V."/>
            <person name="Nagy L.G."/>
            <person name="Martin F."/>
            <person name="Kauserud H."/>
        </authorList>
    </citation>
    <scope>NUCLEOTIDE SEQUENCE</scope>
    <source>
        <strain evidence="2">CBHHK182m</strain>
    </source>
</reference>
<dbReference type="EMBL" id="JARKIB010000018">
    <property type="protein sequence ID" value="KAJ7769426.1"/>
    <property type="molecule type" value="Genomic_DNA"/>
</dbReference>
<gene>
    <name evidence="2" type="ORF">B0H16DRAFT_1715883</name>
</gene>
<feature type="signal peptide" evidence="1">
    <location>
        <begin position="1"/>
        <end position="17"/>
    </location>
</feature>
<name>A0AAD7JQN7_9AGAR</name>
<protein>
    <submittedName>
        <fullName evidence="2">Uncharacterized protein</fullName>
    </submittedName>
</protein>
<evidence type="ECO:0000313" key="3">
    <source>
        <dbReference type="Proteomes" id="UP001215598"/>
    </source>
</evidence>
<sequence>MFPNSASLVALVLAALAAFLHVSDDAASDAAAKKAAEAGLVKKLRLAPLATDRIALLSTDDQVLRSTSSTPPQRPPGTNSAMAAGLLDACSINTPGHTHTRATEMQFSVNGTICTGMITENTSRFILTELPIAVFTLCA</sequence>